<protein>
    <submittedName>
        <fullName evidence="2">Uncharacterized protein</fullName>
    </submittedName>
</protein>
<feature type="region of interest" description="Disordered" evidence="1">
    <location>
        <begin position="1"/>
        <end position="102"/>
    </location>
</feature>
<feature type="compositionally biased region" description="Basic and acidic residues" evidence="1">
    <location>
        <begin position="10"/>
        <end position="19"/>
    </location>
</feature>
<proteinExistence type="predicted"/>
<dbReference type="EMBL" id="KV744848">
    <property type="protein sequence ID" value="OCK83958.1"/>
    <property type="molecule type" value="Genomic_DNA"/>
</dbReference>
<reference evidence="2 3" key="1">
    <citation type="journal article" date="2016" name="Nat. Commun.">
        <title>Ectomycorrhizal ecology is imprinted in the genome of the dominant symbiotic fungus Cenococcum geophilum.</title>
        <authorList>
            <consortium name="DOE Joint Genome Institute"/>
            <person name="Peter M."/>
            <person name="Kohler A."/>
            <person name="Ohm R.A."/>
            <person name="Kuo A."/>
            <person name="Krutzmann J."/>
            <person name="Morin E."/>
            <person name="Arend M."/>
            <person name="Barry K.W."/>
            <person name="Binder M."/>
            <person name="Choi C."/>
            <person name="Clum A."/>
            <person name="Copeland A."/>
            <person name="Grisel N."/>
            <person name="Haridas S."/>
            <person name="Kipfer T."/>
            <person name="LaButti K."/>
            <person name="Lindquist E."/>
            <person name="Lipzen A."/>
            <person name="Maire R."/>
            <person name="Meier B."/>
            <person name="Mihaltcheva S."/>
            <person name="Molinier V."/>
            <person name="Murat C."/>
            <person name="Poggeler S."/>
            <person name="Quandt C.A."/>
            <person name="Sperisen C."/>
            <person name="Tritt A."/>
            <person name="Tisserant E."/>
            <person name="Crous P.W."/>
            <person name="Henrissat B."/>
            <person name="Nehls U."/>
            <person name="Egli S."/>
            <person name="Spatafora J.W."/>
            <person name="Grigoriev I.V."/>
            <person name="Martin F.M."/>
        </authorList>
    </citation>
    <scope>NUCLEOTIDE SEQUENCE [LARGE SCALE GENOMIC DNA]</scope>
    <source>
        <strain evidence="2 3">CBS 459.81</strain>
    </source>
</reference>
<dbReference type="Proteomes" id="UP000250266">
    <property type="component" value="Unassembled WGS sequence"/>
</dbReference>
<organism evidence="2 3">
    <name type="scientific">Lepidopterella palustris CBS 459.81</name>
    <dbReference type="NCBI Taxonomy" id="1314670"/>
    <lineage>
        <taxon>Eukaryota</taxon>
        <taxon>Fungi</taxon>
        <taxon>Dikarya</taxon>
        <taxon>Ascomycota</taxon>
        <taxon>Pezizomycotina</taxon>
        <taxon>Dothideomycetes</taxon>
        <taxon>Pleosporomycetidae</taxon>
        <taxon>Mytilinidiales</taxon>
        <taxon>Argynnaceae</taxon>
        <taxon>Lepidopterella</taxon>
    </lineage>
</organism>
<gene>
    <name evidence="2" type="ORF">K432DRAFT_379023</name>
</gene>
<evidence type="ECO:0000313" key="2">
    <source>
        <dbReference type="EMBL" id="OCK83958.1"/>
    </source>
</evidence>
<evidence type="ECO:0000256" key="1">
    <source>
        <dbReference type="SAM" id="MobiDB-lite"/>
    </source>
</evidence>
<feature type="compositionally biased region" description="Low complexity" evidence="1">
    <location>
        <begin position="77"/>
        <end position="101"/>
    </location>
</feature>
<accession>A0A8E2JIS2</accession>
<feature type="compositionally biased region" description="Polar residues" evidence="1">
    <location>
        <begin position="46"/>
        <end position="63"/>
    </location>
</feature>
<feature type="compositionally biased region" description="Polar residues" evidence="1">
    <location>
        <begin position="21"/>
        <end position="37"/>
    </location>
</feature>
<sequence>MKAVIDLAEEESKPAEESKAVTNSRNLRPRKTSNSAETYAKAPTRNARSTVAKNQSVCQTNKVAQPWPTKRASVDPGSRVTQSSKSQSKSRAGSSASAFSADYDPVIYPNSRKRALATHGPKSRRRYEAKKTIVAATAVNVIAKNLSS</sequence>
<keyword evidence="3" id="KW-1185">Reference proteome</keyword>
<name>A0A8E2JIS2_9PEZI</name>
<dbReference type="AlphaFoldDB" id="A0A8E2JIS2"/>
<evidence type="ECO:0000313" key="3">
    <source>
        <dbReference type="Proteomes" id="UP000250266"/>
    </source>
</evidence>